<evidence type="ECO:0000313" key="3">
    <source>
        <dbReference type="Proteomes" id="UP001189429"/>
    </source>
</evidence>
<accession>A0ABN9TIU6</accession>
<name>A0ABN9TIU6_9DINO</name>
<reference evidence="2" key="1">
    <citation type="submission" date="2023-10" db="EMBL/GenBank/DDBJ databases">
        <authorList>
            <person name="Chen Y."/>
            <person name="Shah S."/>
            <person name="Dougan E. K."/>
            <person name="Thang M."/>
            <person name="Chan C."/>
        </authorList>
    </citation>
    <scope>NUCLEOTIDE SEQUENCE [LARGE SCALE GENOMIC DNA]</scope>
</reference>
<evidence type="ECO:0000256" key="1">
    <source>
        <dbReference type="SAM" id="MobiDB-lite"/>
    </source>
</evidence>
<comment type="caution">
    <text evidence="2">The sequence shown here is derived from an EMBL/GenBank/DDBJ whole genome shotgun (WGS) entry which is preliminary data.</text>
</comment>
<proteinExistence type="predicted"/>
<dbReference type="Proteomes" id="UP001189429">
    <property type="component" value="Unassembled WGS sequence"/>
</dbReference>
<gene>
    <name evidence="2" type="ORF">PCOR1329_LOCUS39264</name>
</gene>
<organism evidence="2 3">
    <name type="scientific">Prorocentrum cordatum</name>
    <dbReference type="NCBI Taxonomy" id="2364126"/>
    <lineage>
        <taxon>Eukaryota</taxon>
        <taxon>Sar</taxon>
        <taxon>Alveolata</taxon>
        <taxon>Dinophyceae</taxon>
        <taxon>Prorocentrales</taxon>
        <taxon>Prorocentraceae</taxon>
        <taxon>Prorocentrum</taxon>
    </lineage>
</organism>
<feature type="compositionally biased region" description="Basic and acidic residues" evidence="1">
    <location>
        <begin position="49"/>
        <end position="68"/>
    </location>
</feature>
<protein>
    <submittedName>
        <fullName evidence="2">Uncharacterized protein</fullName>
    </submittedName>
</protein>
<feature type="region of interest" description="Disordered" evidence="1">
    <location>
        <begin position="42"/>
        <end position="103"/>
    </location>
</feature>
<dbReference type="EMBL" id="CAUYUJ010014741">
    <property type="protein sequence ID" value="CAK0845479.1"/>
    <property type="molecule type" value="Genomic_DNA"/>
</dbReference>
<evidence type="ECO:0000313" key="2">
    <source>
        <dbReference type="EMBL" id="CAK0845479.1"/>
    </source>
</evidence>
<keyword evidence="3" id="KW-1185">Reference proteome</keyword>
<sequence length="203" mass="22155">MRHPTLGGDVSRGRERRHNTMRAWMAGGCKAARRREALQVLCGGAAQTQEREKGLEKIGRERAEESGRRGPLQGSGDEAQGERRVDDDAEMPPSGLPARRQQERLRCRRGWHVPSGLGGRRAADLGGDISLLQIDNDLADHVEGLWEGELLGISEVWVTTELEKEALRRVSLAAATAFNATMARASPPPVAAPRWLLGASVAR</sequence>